<evidence type="ECO:0000313" key="10">
    <source>
        <dbReference type="Proteomes" id="UP000711178"/>
    </source>
</evidence>
<dbReference type="PANTHER" id="PTHR30625">
    <property type="entry name" value="PROTEIN TOLQ"/>
    <property type="match status" value="1"/>
</dbReference>
<evidence type="ECO:0000256" key="4">
    <source>
        <dbReference type="ARBA" id="ARBA00022989"/>
    </source>
</evidence>
<dbReference type="RefSeq" id="WP_043574453.1">
    <property type="nucleotide sequence ID" value="NZ_CP142381.1"/>
</dbReference>
<dbReference type="GeneID" id="89685008"/>
<keyword evidence="5 7" id="KW-0472">Membrane</keyword>
<keyword evidence="10" id="KW-1185">Reference proteome</keyword>
<organism evidence="9 10">
    <name type="scientific">Chromobacterium subtsugae</name>
    <dbReference type="NCBI Taxonomy" id="251747"/>
    <lineage>
        <taxon>Bacteria</taxon>
        <taxon>Pseudomonadati</taxon>
        <taxon>Pseudomonadota</taxon>
        <taxon>Betaproteobacteria</taxon>
        <taxon>Neisseriales</taxon>
        <taxon>Chromobacteriaceae</taxon>
        <taxon>Chromobacterium</taxon>
    </lineage>
</organism>
<keyword evidence="3 7" id="KW-0812">Transmembrane</keyword>
<sequence>MWAIVEAAGWPIWTILAASVVSLAIILERLYSLRRGVVVPEGLLAQTLQEYRRVDLRDELMHRLARHSPLGRLFAAGLRNVSGSREVMKESIEDEGRQVAYQLERLLTTLGTIAAMAPLLGLLGTVIGMIEIFGSQNGSGANPQQLAHGISVALYNTAFGLIVAIPSMMFYRFFRSRVDGLLVEMEAQAIKLVEVVHGERRNGS</sequence>
<keyword evidence="6" id="KW-0813">Transport</keyword>
<name>A0ABS7FB72_9NEIS</name>
<keyword evidence="2" id="KW-1003">Cell membrane</keyword>
<comment type="caution">
    <text evidence="9">The sequence shown here is derived from an EMBL/GenBank/DDBJ whole genome shotgun (WGS) entry which is preliminary data.</text>
</comment>
<gene>
    <name evidence="9" type="ORF">KIF53_05290</name>
</gene>
<evidence type="ECO:0000256" key="3">
    <source>
        <dbReference type="ARBA" id="ARBA00022692"/>
    </source>
</evidence>
<dbReference type="InterPro" id="IPR050790">
    <property type="entry name" value="ExbB/TolQ_transport"/>
</dbReference>
<evidence type="ECO:0000313" key="9">
    <source>
        <dbReference type="EMBL" id="MBW8287041.1"/>
    </source>
</evidence>
<feature type="transmembrane region" description="Helical" evidence="7">
    <location>
        <begin position="106"/>
        <end position="130"/>
    </location>
</feature>
<evidence type="ECO:0000256" key="5">
    <source>
        <dbReference type="ARBA" id="ARBA00023136"/>
    </source>
</evidence>
<feature type="transmembrane region" description="Helical" evidence="7">
    <location>
        <begin position="150"/>
        <end position="171"/>
    </location>
</feature>
<comment type="subcellular location">
    <subcellularLocation>
        <location evidence="1">Cell membrane</location>
        <topology evidence="1">Multi-pass membrane protein</topology>
    </subcellularLocation>
    <subcellularLocation>
        <location evidence="6">Membrane</location>
        <topology evidence="6">Multi-pass membrane protein</topology>
    </subcellularLocation>
</comment>
<dbReference type="EMBL" id="JAHDTB010000003">
    <property type="protein sequence ID" value="MBW8287041.1"/>
    <property type="molecule type" value="Genomic_DNA"/>
</dbReference>
<evidence type="ECO:0000259" key="8">
    <source>
        <dbReference type="Pfam" id="PF01618"/>
    </source>
</evidence>
<reference evidence="9 10" key="1">
    <citation type="submission" date="2021-05" db="EMBL/GenBank/DDBJ databases">
        <title>Draft Whole Genome Sequencing Of Biosensor Chromobacterium violaceum Strain CV026 Reveals A Regulatory RNA In Chromobacterium violaceum Phenotype Regulatory Network.</title>
        <authorList>
            <person name="Hong K.W."/>
            <person name="Chan K.G."/>
            <person name="Chang C.-Y."/>
        </authorList>
    </citation>
    <scope>NUCLEOTIDE SEQUENCE [LARGE SCALE GENOMIC DNA]</scope>
    <source>
        <strain evidence="9 10">ATCC 31532</strain>
    </source>
</reference>
<dbReference type="Pfam" id="PF01618">
    <property type="entry name" value="MotA_ExbB"/>
    <property type="match status" value="1"/>
</dbReference>
<evidence type="ECO:0000256" key="1">
    <source>
        <dbReference type="ARBA" id="ARBA00004651"/>
    </source>
</evidence>
<keyword evidence="6" id="KW-0653">Protein transport</keyword>
<protein>
    <submittedName>
        <fullName evidence="9">MotA/TolQ/ExbB proton channel family protein</fullName>
    </submittedName>
</protein>
<accession>A0ABS7FB72</accession>
<feature type="transmembrane region" description="Helical" evidence="7">
    <location>
        <begin position="12"/>
        <end position="31"/>
    </location>
</feature>
<comment type="similarity">
    <text evidence="6">Belongs to the exbB/tolQ family.</text>
</comment>
<proteinExistence type="inferred from homology"/>
<evidence type="ECO:0000256" key="6">
    <source>
        <dbReference type="RuleBase" id="RU004057"/>
    </source>
</evidence>
<dbReference type="PANTHER" id="PTHR30625:SF11">
    <property type="entry name" value="MOTA_TOLQ_EXBB PROTON CHANNEL DOMAIN-CONTAINING PROTEIN"/>
    <property type="match status" value="1"/>
</dbReference>
<dbReference type="Proteomes" id="UP000711178">
    <property type="component" value="Unassembled WGS sequence"/>
</dbReference>
<evidence type="ECO:0000256" key="7">
    <source>
        <dbReference type="SAM" id="Phobius"/>
    </source>
</evidence>
<feature type="domain" description="MotA/TolQ/ExbB proton channel" evidence="8">
    <location>
        <begin position="67"/>
        <end position="186"/>
    </location>
</feature>
<dbReference type="InterPro" id="IPR002898">
    <property type="entry name" value="MotA_ExbB_proton_chnl"/>
</dbReference>
<evidence type="ECO:0000256" key="2">
    <source>
        <dbReference type="ARBA" id="ARBA00022475"/>
    </source>
</evidence>
<keyword evidence="4 7" id="KW-1133">Transmembrane helix</keyword>